<feature type="transmembrane region" description="Helical" evidence="1">
    <location>
        <begin position="45"/>
        <end position="63"/>
    </location>
</feature>
<organism evidence="2 3">
    <name type="scientific">Legionella dresdenensis</name>
    <dbReference type="NCBI Taxonomy" id="450200"/>
    <lineage>
        <taxon>Bacteria</taxon>
        <taxon>Pseudomonadati</taxon>
        <taxon>Pseudomonadota</taxon>
        <taxon>Gammaproteobacteria</taxon>
        <taxon>Legionellales</taxon>
        <taxon>Legionellaceae</taxon>
        <taxon>Legionella</taxon>
    </lineage>
</organism>
<keyword evidence="3" id="KW-1185">Reference proteome</keyword>
<proteinExistence type="predicted"/>
<gene>
    <name evidence="2" type="ORF">ACFORL_09390</name>
</gene>
<feature type="transmembrane region" description="Helical" evidence="1">
    <location>
        <begin position="14"/>
        <end position="38"/>
    </location>
</feature>
<evidence type="ECO:0000256" key="1">
    <source>
        <dbReference type="SAM" id="Phobius"/>
    </source>
</evidence>
<feature type="transmembrane region" description="Helical" evidence="1">
    <location>
        <begin position="222"/>
        <end position="244"/>
    </location>
</feature>
<comment type="caution">
    <text evidence="2">The sequence shown here is derived from an EMBL/GenBank/DDBJ whole genome shotgun (WGS) entry which is preliminary data.</text>
</comment>
<dbReference type="Proteomes" id="UP001595758">
    <property type="component" value="Unassembled WGS sequence"/>
</dbReference>
<evidence type="ECO:0000313" key="3">
    <source>
        <dbReference type="Proteomes" id="UP001595758"/>
    </source>
</evidence>
<accession>A0ABV8CGC5</accession>
<feature type="transmembrane region" description="Helical" evidence="1">
    <location>
        <begin position="102"/>
        <end position="122"/>
    </location>
</feature>
<sequence>MHRQSQYLLQNERYALFVTAVLAFVPLGAWVSLAIAALVTLRRGWYFGARLTIVSAVSTLIAAGMTVDMFQAAPVILSTLVLVYSGAILLRATESWKITTTVMLFAGLSSIALIHLAAPQYIEQQYQFIVSVISNAGQDDALSQLISEAGINKPALASYMLGVKVFSIIVSALSSLLLARYVQSMLFYPEGFRKEMLAFRASKLGVILLIGVLAGIWQKNAAVVSCLPLIVTYFMAASLSLGFSILKQRRLVSIVLLFAPLIVVPQIMLPVYVFLGSLDSLVNFRLRLPAKAAE</sequence>
<dbReference type="RefSeq" id="WP_382343353.1">
    <property type="nucleotide sequence ID" value="NZ_JBHSAB010000023.1"/>
</dbReference>
<dbReference type="EMBL" id="JBHSAB010000023">
    <property type="protein sequence ID" value="MFC3909285.1"/>
    <property type="molecule type" value="Genomic_DNA"/>
</dbReference>
<keyword evidence="1" id="KW-1133">Transmembrane helix</keyword>
<keyword evidence="1" id="KW-0812">Transmembrane</keyword>
<feature type="transmembrane region" description="Helical" evidence="1">
    <location>
        <begin position="156"/>
        <end position="177"/>
    </location>
</feature>
<protein>
    <recommendedName>
        <fullName evidence="4">DUF2232 domain-containing protein</fullName>
    </recommendedName>
</protein>
<evidence type="ECO:0008006" key="4">
    <source>
        <dbReference type="Google" id="ProtNLM"/>
    </source>
</evidence>
<reference evidence="3" key="1">
    <citation type="journal article" date="2019" name="Int. J. Syst. Evol. Microbiol.">
        <title>The Global Catalogue of Microorganisms (GCM) 10K type strain sequencing project: providing services to taxonomists for standard genome sequencing and annotation.</title>
        <authorList>
            <consortium name="The Broad Institute Genomics Platform"/>
            <consortium name="The Broad Institute Genome Sequencing Center for Infectious Disease"/>
            <person name="Wu L."/>
            <person name="Ma J."/>
        </authorList>
    </citation>
    <scope>NUCLEOTIDE SEQUENCE [LARGE SCALE GENOMIC DNA]</scope>
    <source>
        <strain evidence="3">CCUG 59858</strain>
    </source>
</reference>
<evidence type="ECO:0000313" key="2">
    <source>
        <dbReference type="EMBL" id="MFC3909285.1"/>
    </source>
</evidence>
<feature type="transmembrane region" description="Helical" evidence="1">
    <location>
        <begin position="69"/>
        <end position="90"/>
    </location>
</feature>
<feature type="transmembrane region" description="Helical" evidence="1">
    <location>
        <begin position="251"/>
        <end position="275"/>
    </location>
</feature>
<keyword evidence="1" id="KW-0472">Membrane</keyword>
<name>A0ABV8CGC5_9GAMM</name>
<feature type="transmembrane region" description="Helical" evidence="1">
    <location>
        <begin position="197"/>
        <end position="216"/>
    </location>
</feature>